<keyword evidence="2" id="KW-1185">Reference proteome</keyword>
<dbReference type="AlphaFoldDB" id="A0A8H7EKI3"/>
<comment type="caution">
    <text evidence="1">The sequence shown here is derived from an EMBL/GenBank/DDBJ whole genome shotgun (WGS) entry which is preliminary data.</text>
</comment>
<evidence type="ECO:0000313" key="2">
    <source>
        <dbReference type="Proteomes" id="UP000605846"/>
    </source>
</evidence>
<organism evidence="1 2">
    <name type="scientific">Apophysomyces ossiformis</name>
    <dbReference type="NCBI Taxonomy" id="679940"/>
    <lineage>
        <taxon>Eukaryota</taxon>
        <taxon>Fungi</taxon>
        <taxon>Fungi incertae sedis</taxon>
        <taxon>Mucoromycota</taxon>
        <taxon>Mucoromycotina</taxon>
        <taxon>Mucoromycetes</taxon>
        <taxon>Mucorales</taxon>
        <taxon>Mucorineae</taxon>
        <taxon>Mucoraceae</taxon>
        <taxon>Apophysomyces</taxon>
    </lineage>
</organism>
<name>A0A8H7EKI3_9FUNG</name>
<protein>
    <submittedName>
        <fullName evidence="1">Uncharacterized protein</fullName>
    </submittedName>
</protein>
<dbReference type="EMBL" id="JABAYA010000864">
    <property type="protein sequence ID" value="KAF7720417.1"/>
    <property type="molecule type" value="Genomic_DNA"/>
</dbReference>
<proteinExistence type="predicted"/>
<dbReference type="Proteomes" id="UP000605846">
    <property type="component" value="Unassembled WGS sequence"/>
</dbReference>
<sequence length="111" mass="12398">MPFCAACVTLATTYSNNVAENFESRLKFYISRRLTKLIPGLSQKNAKAIAGDYIYELLARSDPHWPFEDEIAVSDFDQAVETICGEFAILMPEWQTNAEKLSASPGSYIPV</sequence>
<reference evidence="1" key="1">
    <citation type="submission" date="2020-01" db="EMBL/GenBank/DDBJ databases">
        <title>Genome Sequencing of Three Apophysomyces-Like Fungal Strains Confirms a Novel Fungal Genus in the Mucoromycota with divergent Burkholderia-like Endosymbiotic Bacteria.</title>
        <authorList>
            <person name="Stajich J.E."/>
            <person name="Macias A.M."/>
            <person name="Carter-House D."/>
            <person name="Lovett B."/>
            <person name="Kasson L.R."/>
            <person name="Berry K."/>
            <person name="Grigoriev I."/>
            <person name="Chang Y."/>
            <person name="Spatafora J."/>
            <person name="Kasson M.T."/>
        </authorList>
    </citation>
    <scope>NUCLEOTIDE SEQUENCE</scope>
    <source>
        <strain evidence="1">NRRL A-21654</strain>
    </source>
</reference>
<gene>
    <name evidence="1" type="ORF">EC973_009155</name>
</gene>
<accession>A0A8H7EKI3</accession>
<evidence type="ECO:0000313" key="1">
    <source>
        <dbReference type="EMBL" id="KAF7720417.1"/>
    </source>
</evidence>
<dbReference type="OrthoDB" id="2285535at2759"/>
<feature type="non-terminal residue" evidence="1">
    <location>
        <position position="1"/>
    </location>
</feature>